<gene>
    <name evidence="6" type="ORF">UFOPK3444_01589</name>
</gene>
<dbReference type="CDD" id="cd10917">
    <property type="entry name" value="CE4_NodB_like_6s_7s"/>
    <property type="match status" value="1"/>
</dbReference>
<keyword evidence="4" id="KW-1133">Transmembrane helix</keyword>
<evidence type="ECO:0000256" key="2">
    <source>
        <dbReference type="ARBA" id="ARBA00022801"/>
    </source>
</evidence>
<sequence length="326" mass="34562">MTYDPDQLKARRKDSREETSRSRLTLITVLLLAIAGVGIALVAQSRSSTTSAAVTAQPASAGTQQTASAAETTAAVQTAPDWTKPLSTPAQEAAAVARLAGIGKPIYCAGGHKGRYVALTFDDGPGAYTHFAIRKLKKWKARATFFVVGERLKEPAWKAWAKRENFLAATANHSWSHPYLPGLDLASARRQIADTTSLAEEVTGTKVQVFRPPYGARNAAIDSIISQLGLAEIIWDIDSLDSQGANYAGIAKNVIAGLKPGGIILMHENRGQTIRALPYILPELAKKHLTAVTVPELLALDPPSDAQLAAGPNGCGNLRGHGSPTS</sequence>
<accession>A0A6J7ELS0</accession>
<evidence type="ECO:0000256" key="1">
    <source>
        <dbReference type="ARBA" id="ARBA00022723"/>
    </source>
</evidence>
<name>A0A6J7ELS0_9ZZZZ</name>
<reference evidence="6" key="1">
    <citation type="submission" date="2020-05" db="EMBL/GenBank/DDBJ databases">
        <authorList>
            <person name="Chiriac C."/>
            <person name="Salcher M."/>
            <person name="Ghai R."/>
            <person name="Kavagutti S V."/>
        </authorList>
    </citation>
    <scope>NUCLEOTIDE SEQUENCE</scope>
</reference>
<feature type="compositionally biased region" description="Low complexity" evidence="3">
    <location>
        <begin position="58"/>
        <end position="79"/>
    </location>
</feature>
<dbReference type="GO" id="GO:0016020">
    <property type="term" value="C:membrane"/>
    <property type="evidence" value="ECO:0007669"/>
    <property type="project" value="TreeGrafter"/>
</dbReference>
<keyword evidence="4" id="KW-0472">Membrane</keyword>
<dbReference type="GO" id="GO:0046872">
    <property type="term" value="F:metal ion binding"/>
    <property type="evidence" value="ECO:0007669"/>
    <property type="project" value="UniProtKB-KW"/>
</dbReference>
<dbReference type="EMBL" id="CAFBLU010000050">
    <property type="protein sequence ID" value="CAB4882638.1"/>
    <property type="molecule type" value="Genomic_DNA"/>
</dbReference>
<dbReference type="Pfam" id="PF01522">
    <property type="entry name" value="Polysacc_deac_1"/>
    <property type="match status" value="1"/>
</dbReference>
<feature type="transmembrane region" description="Helical" evidence="4">
    <location>
        <begin position="21"/>
        <end position="43"/>
    </location>
</feature>
<dbReference type="GO" id="GO:0016810">
    <property type="term" value="F:hydrolase activity, acting on carbon-nitrogen (but not peptide) bonds"/>
    <property type="evidence" value="ECO:0007669"/>
    <property type="project" value="InterPro"/>
</dbReference>
<evidence type="ECO:0000259" key="5">
    <source>
        <dbReference type="PROSITE" id="PS51677"/>
    </source>
</evidence>
<keyword evidence="2" id="KW-0378">Hydrolase</keyword>
<evidence type="ECO:0000256" key="4">
    <source>
        <dbReference type="SAM" id="Phobius"/>
    </source>
</evidence>
<dbReference type="PANTHER" id="PTHR10587">
    <property type="entry name" value="GLYCOSYL TRANSFERASE-RELATED"/>
    <property type="match status" value="1"/>
</dbReference>
<keyword evidence="4" id="KW-0812">Transmembrane</keyword>
<protein>
    <submittedName>
        <fullName evidence="6">Unannotated protein</fullName>
    </submittedName>
</protein>
<dbReference type="Gene3D" id="3.20.20.370">
    <property type="entry name" value="Glycoside hydrolase/deacetylase"/>
    <property type="match status" value="1"/>
</dbReference>
<organism evidence="6">
    <name type="scientific">freshwater metagenome</name>
    <dbReference type="NCBI Taxonomy" id="449393"/>
    <lineage>
        <taxon>unclassified sequences</taxon>
        <taxon>metagenomes</taxon>
        <taxon>ecological metagenomes</taxon>
    </lineage>
</organism>
<dbReference type="InterPro" id="IPR002509">
    <property type="entry name" value="NODB_dom"/>
</dbReference>
<dbReference type="PANTHER" id="PTHR10587:SF133">
    <property type="entry name" value="CHITIN DEACETYLASE 1-RELATED"/>
    <property type="match status" value="1"/>
</dbReference>
<dbReference type="InterPro" id="IPR050248">
    <property type="entry name" value="Polysacc_deacetylase_ArnD"/>
</dbReference>
<dbReference type="PROSITE" id="PS51677">
    <property type="entry name" value="NODB"/>
    <property type="match status" value="1"/>
</dbReference>
<proteinExistence type="predicted"/>
<keyword evidence="1" id="KW-0479">Metal-binding</keyword>
<evidence type="ECO:0000256" key="3">
    <source>
        <dbReference type="SAM" id="MobiDB-lite"/>
    </source>
</evidence>
<dbReference type="SUPFAM" id="SSF88713">
    <property type="entry name" value="Glycoside hydrolase/deacetylase"/>
    <property type="match status" value="1"/>
</dbReference>
<evidence type="ECO:0000313" key="6">
    <source>
        <dbReference type="EMBL" id="CAB4882638.1"/>
    </source>
</evidence>
<feature type="domain" description="NodB homology" evidence="5">
    <location>
        <begin position="115"/>
        <end position="295"/>
    </location>
</feature>
<dbReference type="AlphaFoldDB" id="A0A6J7ELS0"/>
<dbReference type="InterPro" id="IPR011330">
    <property type="entry name" value="Glyco_hydro/deAcase_b/a-brl"/>
</dbReference>
<dbReference type="GO" id="GO:0005975">
    <property type="term" value="P:carbohydrate metabolic process"/>
    <property type="evidence" value="ECO:0007669"/>
    <property type="project" value="InterPro"/>
</dbReference>
<feature type="region of interest" description="Disordered" evidence="3">
    <location>
        <begin position="58"/>
        <end position="85"/>
    </location>
</feature>